<gene>
    <name evidence="1" type="ORF">EVAR_56181_1</name>
</gene>
<keyword evidence="2" id="KW-1185">Reference proteome</keyword>
<evidence type="ECO:0000313" key="2">
    <source>
        <dbReference type="Proteomes" id="UP000299102"/>
    </source>
</evidence>
<accession>A0A4C1ZX94</accession>
<name>A0A4C1ZX94_EUMVA</name>
<proteinExistence type="predicted"/>
<protein>
    <submittedName>
        <fullName evidence="1">Uncharacterized protein</fullName>
    </submittedName>
</protein>
<dbReference type="Proteomes" id="UP000299102">
    <property type="component" value="Unassembled WGS sequence"/>
</dbReference>
<dbReference type="EMBL" id="BGZK01002156">
    <property type="protein sequence ID" value="GBP91275.1"/>
    <property type="molecule type" value="Genomic_DNA"/>
</dbReference>
<evidence type="ECO:0000313" key="1">
    <source>
        <dbReference type="EMBL" id="GBP91275.1"/>
    </source>
</evidence>
<organism evidence="1 2">
    <name type="scientific">Eumeta variegata</name>
    <name type="common">Bagworm moth</name>
    <name type="synonym">Eumeta japonica</name>
    <dbReference type="NCBI Taxonomy" id="151549"/>
    <lineage>
        <taxon>Eukaryota</taxon>
        <taxon>Metazoa</taxon>
        <taxon>Ecdysozoa</taxon>
        <taxon>Arthropoda</taxon>
        <taxon>Hexapoda</taxon>
        <taxon>Insecta</taxon>
        <taxon>Pterygota</taxon>
        <taxon>Neoptera</taxon>
        <taxon>Endopterygota</taxon>
        <taxon>Lepidoptera</taxon>
        <taxon>Glossata</taxon>
        <taxon>Ditrysia</taxon>
        <taxon>Tineoidea</taxon>
        <taxon>Psychidae</taxon>
        <taxon>Oiketicinae</taxon>
        <taxon>Eumeta</taxon>
    </lineage>
</organism>
<reference evidence="1 2" key="1">
    <citation type="journal article" date="2019" name="Commun. Biol.">
        <title>The bagworm genome reveals a unique fibroin gene that provides high tensile strength.</title>
        <authorList>
            <person name="Kono N."/>
            <person name="Nakamura H."/>
            <person name="Ohtoshi R."/>
            <person name="Tomita M."/>
            <person name="Numata K."/>
            <person name="Arakawa K."/>
        </authorList>
    </citation>
    <scope>NUCLEOTIDE SEQUENCE [LARGE SCALE GENOMIC DNA]</scope>
</reference>
<sequence length="104" mass="11712">MGIENKTGNGPTRGGSRLTPRFVDMKCVGIDFLPTQTSAFGSKLMARHKLRIKLTPRSRGRRPRAGSSRMTITYPVNYKDPGVRQRTTLCSLELKDYAIPFLRL</sequence>
<comment type="caution">
    <text evidence="1">The sequence shown here is derived from an EMBL/GenBank/DDBJ whole genome shotgun (WGS) entry which is preliminary data.</text>
</comment>
<dbReference type="AlphaFoldDB" id="A0A4C1ZX94"/>